<proteinExistence type="predicted"/>
<evidence type="ECO:0000256" key="5">
    <source>
        <dbReference type="ARBA" id="ARBA00047942"/>
    </source>
</evidence>
<dbReference type="NCBIfam" id="NF033451">
    <property type="entry name" value="BREX_2_MTaseX"/>
    <property type="match status" value="1"/>
</dbReference>
<dbReference type="RefSeq" id="WP_160939353.1">
    <property type="nucleotide sequence ID" value="NZ_SNVJ01000032.1"/>
</dbReference>
<evidence type="ECO:0000313" key="9">
    <source>
        <dbReference type="Proteomes" id="UP000460715"/>
    </source>
</evidence>
<keyword evidence="3 8" id="KW-0808">Transferase</keyword>
<dbReference type="AlphaFoldDB" id="A0A845BG06"/>
<sequence length="1243" mass="138729">MVNAEKLLGDLKRLRRTLEADLRGHHASSAGRAKVEAEWQEARDTRRTADTFETFFGAAVDQAAVHWILALVFLRFLEDNGLLDRPLISGAGEWLELAQMRQREHFRAHPTNSDAEYLLAMFGEVAQLPGLRGLYDPAHNPLFRLPVSGDGAKELFDFFRHRGAEIGAPVHDFADPDWNTRFLGDLYQDLSEEARKRFALLQTPDFVEAWILSRTLDPAIREFGHEQVRMIDPTCGSGHFLLGGFTRLLEEWRRHAPEMPPAAQAQKALDAVAGVDLNPFAVEIARFRLLVAALKAAGETRLAAAPDFRFQLATGDSLLHGRHFARHELGGTEEGFRRVLRHHYAAEDTAAVEAILSRQYHAVVGNPPYITPKDAAMRDAYRELYSSCYRTYGLGAPFTERFFDLAFTATERQTAGFIGLIVANSFMKREFGSVLIEEVLPKLDLTHVVDTSGAYIPGHATPTVILFGRNQSPVASVIRAVLGIRGEPSAPEEPGRGLVWSAIIGQTDLPGSQSDFVSVADVARPVFCKHPWSVGGGGAGDVKVRIERTATKTLGEVAIEIGFGAVTREDDAYLMPREAALRHGVEPRFVKPMVAGEDVRDHRISASDAALWPYNVHELEAEPSVPVCRLLWPLRTGLSDRVAYGQTQIQRGLSWYEYSMFFRNRFRTPLSLTFAFVATHNHFILDRGGRVFNRTAPLVKLPINASEEDHLGLLGLLNSSTACFWLKQVLMDKGNGGIGGGISNEIWERRFEHDAGKIGSVPLAAERPLDLARALDTEAQRFSANLPAALCARAVPTRETLHAARAEADVARARMIALQEELDWRCYGLYGLHEAPPEHPDAPQLRLGERAFEIVMARRMASGELETAWFERHRSTPITDLPAHWPGDYRAVVERRIALIESDPIIGLIERPEFKRRWSSEPWEKMEQDALRSWLLDHLEDPRFWEAADPRIVTTRSLADATRADAEFQSVAELYVGRAGFDLEALVAELIAAESVPFLAALRYRETGLRKRADWEATWEKQRAEDAIDAELAGRRGEFLRTAWSRQNPRGEGEAAEAYAARMAAGLGAETVQQAADTAIAAEAKRRKAAEVGDIPVPPKYRTPDFQSATFWGLRGGLDVPKERFVSFPLCVRDADPSLPILWAGHDHLARARALASLYVERRDTDGWPSARLLPMLAGLLELVPWLRQWHNDIDAETGLRMGDYFAGLIEEEARERGLTIDDLRNWTPPAPARRTRGRRAAA</sequence>
<dbReference type="Pfam" id="PF07669">
    <property type="entry name" value="Eco57I"/>
    <property type="match status" value="1"/>
</dbReference>
<reference evidence="8 9" key="1">
    <citation type="submission" date="2019-03" db="EMBL/GenBank/DDBJ databases">
        <title>Roseomonas sp. a novel Roseomonas species isolated from Sea whip Gorgonian.</title>
        <authorList>
            <person name="Li F."/>
            <person name="Pan X."/>
            <person name="Huang S."/>
            <person name="Li Z."/>
            <person name="Meng B."/>
        </authorList>
    </citation>
    <scope>NUCLEOTIDE SEQUENCE [LARGE SCALE GENOMIC DNA]</scope>
    <source>
        <strain evidence="8 9">M0104</strain>
    </source>
</reference>
<evidence type="ECO:0000259" key="6">
    <source>
        <dbReference type="Pfam" id="PF07669"/>
    </source>
</evidence>
<dbReference type="InterPro" id="IPR029063">
    <property type="entry name" value="SAM-dependent_MTases_sf"/>
</dbReference>
<keyword evidence="2 8" id="KW-0489">Methyltransferase</keyword>
<keyword evidence="4" id="KW-0949">S-adenosyl-L-methionine</keyword>
<evidence type="ECO:0000256" key="1">
    <source>
        <dbReference type="ARBA" id="ARBA00011900"/>
    </source>
</evidence>
<dbReference type="PROSITE" id="PS00092">
    <property type="entry name" value="N6_MTASE"/>
    <property type="match status" value="1"/>
</dbReference>
<dbReference type="GO" id="GO:0009007">
    <property type="term" value="F:site-specific DNA-methyltransferase (adenine-specific) activity"/>
    <property type="evidence" value="ECO:0007669"/>
    <property type="project" value="UniProtKB-EC"/>
</dbReference>
<dbReference type="EMBL" id="SNVJ01000032">
    <property type="protein sequence ID" value="MXP65945.1"/>
    <property type="molecule type" value="Genomic_DNA"/>
</dbReference>
<evidence type="ECO:0000256" key="2">
    <source>
        <dbReference type="ARBA" id="ARBA00022603"/>
    </source>
</evidence>
<comment type="caution">
    <text evidence="8">The sequence shown here is derived from an EMBL/GenBank/DDBJ whole genome shotgun (WGS) entry which is preliminary data.</text>
</comment>
<feature type="domain" description="Type II methyltransferase M.TaqI-like" evidence="6">
    <location>
        <begin position="272"/>
        <end position="451"/>
    </location>
</feature>
<accession>A0A845BG06</accession>
<dbReference type="OrthoDB" id="9806213at2"/>
<dbReference type="EC" id="2.1.1.72" evidence="1"/>
<dbReference type="SUPFAM" id="SSF53335">
    <property type="entry name" value="S-adenosyl-L-methionine-dependent methyltransferases"/>
    <property type="match status" value="1"/>
</dbReference>
<dbReference type="InterPro" id="IPR054277">
    <property type="entry name" value="DUF7008"/>
</dbReference>
<protein>
    <recommendedName>
        <fullName evidence="1">site-specific DNA-methyltransferase (adenine-specific)</fullName>
        <ecNumber evidence="1">2.1.1.72</ecNumber>
    </recommendedName>
</protein>
<evidence type="ECO:0000256" key="3">
    <source>
        <dbReference type="ARBA" id="ARBA00022679"/>
    </source>
</evidence>
<dbReference type="Proteomes" id="UP000460715">
    <property type="component" value="Unassembled WGS sequence"/>
</dbReference>
<organism evidence="8 9">
    <name type="scientific">Teichococcus coralli</name>
    <dbReference type="NCBI Taxonomy" id="2545983"/>
    <lineage>
        <taxon>Bacteria</taxon>
        <taxon>Pseudomonadati</taxon>
        <taxon>Pseudomonadota</taxon>
        <taxon>Alphaproteobacteria</taxon>
        <taxon>Acetobacterales</taxon>
        <taxon>Roseomonadaceae</taxon>
        <taxon>Roseomonas</taxon>
    </lineage>
</organism>
<feature type="domain" description="DUF7008" evidence="7">
    <location>
        <begin position="815"/>
        <end position="1237"/>
    </location>
</feature>
<evidence type="ECO:0000259" key="7">
    <source>
        <dbReference type="Pfam" id="PF22654"/>
    </source>
</evidence>
<gene>
    <name evidence="8" type="primary">pglX</name>
    <name evidence="8" type="ORF">E0493_21595</name>
</gene>
<dbReference type="InterPro" id="IPR002052">
    <property type="entry name" value="DNA_methylase_N6_adenine_CS"/>
</dbReference>
<dbReference type="Pfam" id="PF22654">
    <property type="entry name" value="DUF7008"/>
    <property type="match status" value="1"/>
</dbReference>
<dbReference type="GO" id="GO:0006304">
    <property type="term" value="P:DNA modification"/>
    <property type="evidence" value="ECO:0007669"/>
    <property type="project" value="InterPro"/>
</dbReference>
<dbReference type="InterPro" id="IPR050953">
    <property type="entry name" value="N4_N6_ade-DNA_methylase"/>
</dbReference>
<evidence type="ECO:0000313" key="8">
    <source>
        <dbReference type="EMBL" id="MXP65945.1"/>
    </source>
</evidence>
<name>A0A845BG06_9PROT</name>
<dbReference type="InterPro" id="IPR011639">
    <property type="entry name" value="MethylTrfase_TaqI-like_dom"/>
</dbReference>
<comment type="catalytic activity">
    <reaction evidence="5">
        <text>a 2'-deoxyadenosine in DNA + S-adenosyl-L-methionine = an N(6)-methyl-2'-deoxyadenosine in DNA + S-adenosyl-L-homocysteine + H(+)</text>
        <dbReference type="Rhea" id="RHEA:15197"/>
        <dbReference type="Rhea" id="RHEA-COMP:12418"/>
        <dbReference type="Rhea" id="RHEA-COMP:12419"/>
        <dbReference type="ChEBI" id="CHEBI:15378"/>
        <dbReference type="ChEBI" id="CHEBI:57856"/>
        <dbReference type="ChEBI" id="CHEBI:59789"/>
        <dbReference type="ChEBI" id="CHEBI:90615"/>
        <dbReference type="ChEBI" id="CHEBI:90616"/>
        <dbReference type="EC" id="2.1.1.72"/>
    </reaction>
</comment>
<dbReference type="GO" id="GO:0003676">
    <property type="term" value="F:nucleic acid binding"/>
    <property type="evidence" value="ECO:0007669"/>
    <property type="project" value="InterPro"/>
</dbReference>
<evidence type="ECO:0000256" key="4">
    <source>
        <dbReference type="ARBA" id="ARBA00022691"/>
    </source>
</evidence>
<dbReference type="GO" id="GO:0032259">
    <property type="term" value="P:methylation"/>
    <property type="evidence" value="ECO:0007669"/>
    <property type="project" value="UniProtKB-KW"/>
</dbReference>
<dbReference type="Gene3D" id="3.40.50.150">
    <property type="entry name" value="Vaccinia Virus protein VP39"/>
    <property type="match status" value="1"/>
</dbReference>
<dbReference type="PANTHER" id="PTHR33841">
    <property type="entry name" value="DNA METHYLTRANSFERASE YEEA-RELATED"/>
    <property type="match status" value="1"/>
</dbReference>
<dbReference type="PANTHER" id="PTHR33841:SF1">
    <property type="entry name" value="DNA METHYLTRANSFERASE A"/>
    <property type="match status" value="1"/>
</dbReference>
<keyword evidence="9" id="KW-1185">Reference proteome</keyword>